<evidence type="ECO:0000256" key="1">
    <source>
        <dbReference type="ARBA" id="ARBA00004123"/>
    </source>
</evidence>
<keyword evidence="6" id="KW-0539">Nucleus</keyword>
<dbReference type="InterPro" id="IPR016177">
    <property type="entry name" value="DNA-bd_dom_sf"/>
</dbReference>
<dbReference type="InterPro" id="IPR036955">
    <property type="entry name" value="AP2/ERF_dom_sf"/>
</dbReference>
<dbReference type="InterPro" id="IPR050913">
    <property type="entry name" value="AP2/ERF_ERF"/>
</dbReference>
<dbReference type="PANTHER" id="PTHR31194:SF161">
    <property type="entry name" value="TRANSCRIPTION FACTOR AP2-EREBP FAMILY"/>
    <property type="match status" value="1"/>
</dbReference>
<organism evidence="8 9">
    <name type="scientific">Tagetes erecta</name>
    <name type="common">African marigold</name>
    <dbReference type="NCBI Taxonomy" id="13708"/>
    <lineage>
        <taxon>Eukaryota</taxon>
        <taxon>Viridiplantae</taxon>
        <taxon>Streptophyta</taxon>
        <taxon>Embryophyta</taxon>
        <taxon>Tracheophyta</taxon>
        <taxon>Spermatophyta</taxon>
        <taxon>Magnoliopsida</taxon>
        <taxon>eudicotyledons</taxon>
        <taxon>Gunneridae</taxon>
        <taxon>Pentapetalae</taxon>
        <taxon>asterids</taxon>
        <taxon>campanulids</taxon>
        <taxon>Asterales</taxon>
        <taxon>Asteraceae</taxon>
        <taxon>Asteroideae</taxon>
        <taxon>Heliantheae alliance</taxon>
        <taxon>Tageteae</taxon>
        <taxon>Tagetes</taxon>
    </lineage>
</organism>
<reference evidence="8" key="1">
    <citation type="journal article" date="2023" name="bioRxiv">
        <title>Improved chromosome-level genome assembly for marigold (Tagetes erecta).</title>
        <authorList>
            <person name="Jiang F."/>
            <person name="Yuan L."/>
            <person name="Wang S."/>
            <person name="Wang H."/>
            <person name="Xu D."/>
            <person name="Wang A."/>
            <person name="Fan W."/>
        </authorList>
    </citation>
    <scope>NUCLEOTIDE SEQUENCE</scope>
    <source>
        <strain evidence="8">WSJ</strain>
        <tissue evidence="8">Leaf</tissue>
    </source>
</reference>
<dbReference type="InterPro" id="IPR001471">
    <property type="entry name" value="AP2/ERF_dom"/>
</dbReference>
<dbReference type="AlphaFoldDB" id="A0AAD8NLB9"/>
<dbReference type="FunFam" id="3.30.730.10:FF:000001">
    <property type="entry name" value="Ethylene-responsive transcription factor 2"/>
    <property type="match status" value="1"/>
</dbReference>
<dbReference type="SMART" id="SM00380">
    <property type="entry name" value="AP2"/>
    <property type="match status" value="1"/>
</dbReference>
<evidence type="ECO:0000259" key="7">
    <source>
        <dbReference type="PROSITE" id="PS51032"/>
    </source>
</evidence>
<evidence type="ECO:0000256" key="3">
    <source>
        <dbReference type="ARBA" id="ARBA00023015"/>
    </source>
</evidence>
<evidence type="ECO:0000256" key="6">
    <source>
        <dbReference type="ARBA" id="ARBA00023242"/>
    </source>
</evidence>
<dbReference type="GO" id="GO:0003677">
    <property type="term" value="F:DNA binding"/>
    <property type="evidence" value="ECO:0007669"/>
    <property type="project" value="UniProtKB-KW"/>
</dbReference>
<dbReference type="SUPFAM" id="SSF54171">
    <property type="entry name" value="DNA-binding domain"/>
    <property type="match status" value="1"/>
</dbReference>
<keyword evidence="4" id="KW-0238">DNA-binding</keyword>
<dbReference type="GO" id="GO:0003700">
    <property type="term" value="F:DNA-binding transcription factor activity"/>
    <property type="evidence" value="ECO:0007669"/>
    <property type="project" value="InterPro"/>
</dbReference>
<evidence type="ECO:0000256" key="5">
    <source>
        <dbReference type="ARBA" id="ARBA00023163"/>
    </source>
</evidence>
<evidence type="ECO:0000256" key="4">
    <source>
        <dbReference type="ARBA" id="ARBA00023125"/>
    </source>
</evidence>
<proteinExistence type="predicted"/>
<gene>
    <name evidence="8" type="ORF">QVD17_21648</name>
</gene>
<dbReference type="PROSITE" id="PS51032">
    <property type="entry name" value="AP2_ERF"/>
    <property type="match status" value="1"/>
</dbReference>
<dbReference type="Pfam" id="PF00847">
    <property type="entry name" value="AP2"/>
    <property type="match status" value="1"/>
</dbReference>
<dbReference type="Proteomes" id="UP001229421">
    <property type="component" value="Unassembled WGS sequence"/>
</dbReference>
<evidence type="ECO:0000256" key="2">
    <source>
        <dbReference type="ARBA" id="ARBA00022821"/>
    </source>
</evidence>
<keyword evidence="9" id="KW-1185">Reference proteome</keyword>
<dbReference type="PRINTS" id="PR00367">
    <property type="entry name" value="ETHRSPELEMNT"/>
</dbReference>
<accession>A0AAD8NLB9</accession>
<evidence type="ECO:0000313" key="9">
    <source>
        <dbReference type="Proteomes" id="UP001229421"/>
    </source>
</evidence>
<keyword evidence="3" id="KW-0805">Transcription regulation</keyword>
<evidence type="ECO:0000313" key="8">
    <source>
        <dbReference type="EMBL" id="KAK1420225.1"/>
    </source>
</evidence>
<name>A0AAD8NLB9_TARER</name>
<keyword evidence="5" id="KW-0804">Transcription</keyword>
<comment type="subcellular location">
    <subcellularLocation>
        <location evidence="1">Nucleus</location>
    </subcellularLocation>
</comment>
<protein>
    <recommendedName>
        <fullName evidence="7">AP2/ERF domain-containing protein</fullName>
    </recommendedName>
</protein>
<dbReference type="GO" id="GO:0005634">
    <property type="term" value="C:nucleus"/>
    <property type="evidence" value="ECO:0007669"/>
    <property type="project" value="UniProtKB-SubCell"/>
</dbReference>
<dbReference type="Gene3D" id="3.30.730.10">
    <property type="entry name" value="AP2/ERF domain"/>
    <property type="match status" value="1"/>
</dbReference>
<comment type="caution">
    <text evidence="8">The sequence shown here is derived from an EMBL/GenBank/DDBJ whole genome shotgun (WGS) entry which is preliminary data.</text>
</comment>
<dbReference type="PANTHER" id="PTHR31194">
    <property type="entry name" value="SHN SHINE , DNA BINDING / TRANSCRIPTION FACTOR"/>
    <property type="match status" value="1"/>
</dbReference>
<feature type="domain" description="AP2/ERF" evidence="7">
    <location>
        <begin position="99"/>
        <end position="156"/>
    </location>
</feature>
<keyword evidence="2" id="KW-0611">Plant defense</keyword>
<dbReference type="EMBL" id="JAUHHV010000006">
    <property type="protein sequence ID" value="KAK1420225.1"/>
    <property type="molecule type" value="Genomic_DNA"/>
</dbReference>
<dbReference type="GO" id="GO:0006952">
    <property type="term" value="P:defense response"/>
    <property type="evidence" value="ECO:0007669"/>
    <property type="project" value="UniProtKB-KW"/>
</dbReference>
<sequence>MGQDLLCSSARSIRVNRTITTKHQSDIDLPKRITISMTDNDATDSSSDEGLNELCKRRVKRYVSVIQLEAKCCETNLVENDGKKKQNRRKKEPVVAERKFRGVRRRQWGRWAAEIRDPKRGVRVWLGTYDTAEEAALVYDRRAIELRGSKAQTNLLQPPSEEQELTAAAVAAPTPVVTPVLVSDESSNKELVELSSPTSVLRFSKTEEACQNVCDTKQKESNDTMIPFSNDYFDNYSNFEYDLFDYKIPSPVMMEEMNFSDEMQVDSKEMLLELDDDIKSSVWDVDSFFEDH</sequence>
<dbReference type="CDD" id="cd00018">
    <property type="entry name" value="AP2"/>
    <property type="match status" value="1"/>
</dbReference>